<dbReference type="RefSeq" id="WP_073584427.1">
    <property type="nucleotide sequence ID" value="NZ_AP024897.1"/>
</dbReference>
<evidence type="ECO:0000256" key="1">
    <source>
        <dbReference type="SAM" id="SignalP"/>
    </source>
</evidence>
<organism evidence="2 3">
    <name type="scientific">Vibrio quintilis</name>
    <dbReference type="NCBI Taxonomy" id="1117707"/>
    <lineage>
        <taxon>Bacteria</taxon>
        <taxon>Pseudomonadati</taxon>
        <taxon>Pseudomonadota</taxon>
        <taxon>Gammaproteobacteria</taxon>
        <taxon>Vibrionales</taxon>
        <taxon>Vibrionaceae</taxon>
        <taxon>Vibrio</taxon>
    </lineage>
</organism>
<evidence type="ECO:0000313" key="2">
    <source>
        <dbReference type="EMBL" id="SHO57462.1"/>
    </source>
</evidence>
<name>A0A1M7YY18_9VIBR</name>
<accession>A0A1M7YY18</accession>
<dbReference type="OrthoDB" id="1164099at2"/>
<reference evidence="3" key="1">
    <citation type="submission" date="2016-12" db="EMBL/GenBank/DDBJ databases">
        <authorList>
            <person name="Rodrigo-Torres L."/>
            <person name="Arahal R.D."/>
            <person name="Lucena T."/>
        </authorList>
    </citation>
    <scope>NUCLEOTIDE SEQUENCE [LARGE SCALE GENOMIC DNA]</scope>
</reference>
<feature type="signal peptide" evidence="1">
    <location>
        <begin position="1"/>
        <end position="25"/>
    </location>
</feature>
<dbReference type="AlphaFoldDB" id="A0A1M7YY18"/>
<evidence type="ECO:0000313" key="3">
    <source>
        <dbReference type="Proteomes" id="UP000184600"/>
    </source>
</evidence>
<feature type="chain" id="PRO_5013291825" evidence="1">
    <location>
        <begin position="26"/>
        <end position="136"/>
    </location>
</feature>
<keyword evidence="3" id="KW-1185">Reference proteome</keyword>
<dbReference type="PROSITE" id="PS51257">
    <property type="entry name" value="PROKAR_LIPOPROTEIN"/>
    <property type="match status" value="1"/>
</dbReference>
<proteinExistence type="predicted"/>
<protein>
    <submittedName>
        <fullName evidence="2">Uncharacterized protein</fullName>
    </submittedName>
</protein>
<keyword evidence="1" id="KW-0732">Signal</keyword>
<gene>
    <name evidence="2" type="ORF">VQ7734_03232</name>
</gene>
<dbReference type="Proteomes" id="UP000184600">
    <property type="component" value="Unassembled WGS sequence"/>
</dbReference>
<dbReference type="EMBL" id="FRFG01000041">
    <property type="protein sequence ID" value="SHO57462.1"/>
    <property type="molecule type" value="Genomic_DNA"/>
</dbReference>
<sequence>MKIKSILTILCTTAACLGGLPTANAAASVCRTPNIVCSGQTTAGDTDWVAYGSNGIYVDIDTSECALNSVPAYITSMSGSTNLWSTSGATSVYNPTDTGFRVYVRYTSGKSISPAAANEMNWAINWVALSSADCTQ</sequence>